<dbReference type="InterPro" id="IPR046564">
    <property type="entry name" value="DUF6718"/>
</dbReference>
<dbReference type="OrthoDB" id="2054140at2"/>
<evidence type="ECO:0000313" key="1">
    <source>
        <dbReference type="EMBL" id="PPV15753.1"/>
    </source>
</evidence>
<dbReference type="EMBL" id="LRDH01000096">
    <property type="protein sequence ID" value="PPV15753.1"/>
    <property type="molecule type" value="Genomic_DNA"/>
</dbReference>
<dbReference type="Pfam" id="PF20476">
    <property type="entry name" value="DUF6718"/>
    <property type="match status" value="1"/>
</dbReference>
<name>A0A0A6Q245_CLOBU</name>
<comment type="caution">
    <text evidence="1">The sequence shown here is derived from an EMBL/GenBank/DDBJ whole genome shotgun (WGS) entry which is preliminary data.</text>
</comment>
<dbReference type="AlphaFoldDB" id="A0A0A6Q245"/>
<gene>
    <name evidence="1" type="ORF">AWN73_01275</name>
</gene>
<sequence>MYYILVKNFNSVGSVVYGSNDSKEVDMIDDLLNYKLDGKEKQVVLLSNLEMWKEYEPFNMTNSVGEFIDKAMLN</sequence>
<dbReference type="Proteomes" id="UP000238081">
    <property type="component" value="Unassembled WGS sequence"/>
</dbReference>
<evidence type="ECO:0000313" key="2">
    <source>
        <dbReference type="Proteomes" id="UP000238081"/>
    </source>
</evidence>
<dbReference type="RefSeq" id="WP_003432113.1">
    <property type="nucleotide sequence ID" value="NZ_BKBB01000002.1"/>
</dbReference>
<dbReference type="KEGG" id="cbut:ATN24_11320"/>
<organism evidence="1 2">
    <name type="scientific">Clostridium butyricum</name>
    <dbReference type="NCBI Taxonomy" id="1492"/>
    <lineage>
        <taxon>Bacteria</taxon>
        <taxon>Bacillati</taxon>
        <taxon>Bacillota</taxon>
        <taxon>Clostridia</taxon>
        <taxon>Eubacteriales</taxon>
        <taxon>Clostridiaceae</taxon>
        <taxon>Clostridium</taxon>
    </lineage>
</organism>
<proteinExistence type="predicted"/>
<accession>A0A0A6Q245</accession>
<reference evidence="1 2" key="1">
    <citation type="submission" date="2016-01" db="EMBL/GenBank/DDBJ databases">
        <title>Characterization of the Clostridium difficile lineages that are prevalent in Hong Kong and China.</title>
        <authorList>
            <person name="Kwok J.S.-L."/>
            <person name="Lam W.-Y."/>
            <person name="Ip M."/>
            <person name="Chan T.-F."/>
            <person name="Hawkey P.M."/>
            <person name="Tsui S.K.-W."/>
        </authorList>
    </citation>
    <scope>NUCLEOTIDE SEQUENCE [LARGE SCALE GENOMIC DNA]</scope>
    <source>
        <strain evidence="1 2">300064</strain>
    </source>
</reference>
<protein>
    <submittedName>
        <fullName evidence="1">Uncharacterized protein</fullName>
    </submittedName>
</protein>